<protein>
    <recommendedName>
        <fullName evidence="4">Helix-turn-helix domain-containing protein</fullName>
    </recommendedName>
</protein>
<comment type="caution">
    <text evidence="2">The sequence shown here is derived from an EMBL/GenBank/DDBJ whole genome shotgun (WGS) entry which is preliminary data.</text>
</comment>
<evidence type="ECO:0008006" key="4">
    <source>
        <dbReference type="Google" id="ProtNLM"/>
    </source>
</evidence>
<gene>
    <name evidence="2" type="ORF">GCM10009675_40590</name>
</gene>
<evidence type="ECO:0000256" key="1">
    <source>
        <dbReference type="SAM" id="MobiDB-lite"/>
    </source>
</evidence>
<evidence type="ECO:0000313" key="3">
    <source>
        <dbReference type="Proteomes" id="UP001500467"/>
    </source>
</evidence>
<sequence>MVNSHDEIARRLDEVDAARTARRAEAATTIGELARRHSTVSGQLADLERELSTAVASAADVIDIAELAQVIDVPAADLTRWKEKAAKPRGRPRKRPATENARARRSRPRPSHTEAASTPQTAALDSPDSGGSDDMSAASPPAASTG</sequence>
<feature type="compositionally biased region" description="Low complexity" evidence="1">
    <location>
        <begin position="122"/>
        <end position="146"/>
    </location>
</feature>
<evidence type="ECO:0000313" key="2">
    <source>
        <dbReference type="EMBL" id="GAA1214384.1"/>
    </source>
</evidence>
<name>A0ABP4G8V6_9PSEU</name>
<proteinExistence type="predicted"/>
<feature type="region of interest" description="Disordered" evidence="1">
    <location>
        <begin position="76"/>
        <end position="146"/>
    </location>
</feature>
<dbReference type="RefSeq" id="WP_253858043.1">
    <property type="nucleotide sequence ID" value="NZ_BAAALM010000015.1"/>
</dbReference>
<dbReference type="Proteomes" id="UP001500467">
    <property type="component" value="Unassembled WGS sequence"/>
</dbReference>
<dbReference type="EMBL" id="BAAALM010000015">
    <property type="protein sequence ID" value="GAA1214384.1"/>
    <property type="molecule type" value="Genomic_DNA"/>
</dbReference>
<organism evidence="2 3">
    <name type="scientific">Prauserella alba</name>
    <dbReference type="NCBI Taxonomy" id="176898"/>
    <lineage>
        <taxon>Bacteria</taxon>
        <taxon>Bacillati</taxon>
        <taxon>Actinomycetota</taxon>
        <taxon>Actinomycetes</taxon>
        <taxon>Pseudonocardiales</taxon>
        <taxon>Pseudonocardiaceae</taxon>
        <taxon>Prauserella</taxon>
    </lineage>
</organism>
<keyword evidence="3" id="KW-1185">Reference proteome</keyword>
<accession>A0ABP4G8V6</accession>
<reference evidence="3" key="1">
    <citation type="journal article" date="2019" name="Int. J. Syst. Evol. Microbiol.">
        <title>The Global Catalogue of Microorganisms (GCM) 10K type strain sequencing project: providing services to taxonomists for standard genome sequencing and annotation.</title>
        <authorList>
            <consortium name="The Broad Institute Genomics Platform"/>
            <consortium name="The Broad Institute Genome Sequencing Center for Infectious Disease"/>
            <person name="Wu L."/>
            <person name="Ma J."/>
        </authorList>
    </citation>
    <scope>NUCLEOTIDE SEQUENCE [LARGE SCALE GENOMIC DNA]</scope>
    <source>
        <strain evidence="3">JCM 13022</strain>
    </source>
</reference>